<accession>A0AAD4CEC8</accession>
<dbReference type="Pfam" id="PF04424">
    <property type="entry name" value="MINDY_DUB"/>
    <property type="match status" value="1"/>
</dbReference>
<feature type="compositionally biased region" description="Low complexity" evidence="1">
    <location>
        <begin position="385"/>
        <end position="414"/>
    </location>
</feature>
<evidence type="ECO:0000313" key="4">
    <source>
        <dbReference type="Proteomes" id="UP001194746"/>
    </source>
</evidence>
<reference evidence="3" key="1">
    <citation type="journal article" date="2019" name="Beilstein J. Org. Chem.">
        <title>Nanangenines: drimane sesquiterpenoids as the dominant metabolite cohort of a novel Australian fungus, Aspergillus nanangensis.</title>
        <authorList>
            <person name="Lacey H.J."/>
            <person name="Gilchrist C.L.M."/>
            <person name="Crombie A."/>
            <person name="Kalaitzis J.A."/>
            <person name="Vuong D."/>
            <person name="Rutledge P.J."/>
            <person name="Turner P."/>
            <person name="Pitt J.I."/>
            <person name="Lacey E."/>
            <person name="Chooi Y.H."/>
            <person name="Piggott A.M."/>
        </authorList>
    </citation>
    <scope>NUCLEOTIDE SEQUENCE</scope>
    <source>
        <strain evidence="3">MST-FP2251</strain>
    </source>
</reference>
<feature type="region of interest" description="Disordered" evidence="1">
    <location>
        <begin position="371"/>
        <end position="420"/>
    </location>
</feature>
<feature type="region of interest" description="Disordered" evidence="1">
    <location>
        <begin position="703"/>
        <end position="736"/>
    </location>
</feature>
<dbReference type="Proteomes" id="UP001194746">
    <property type="component" value="Unassembled WGS sequence"/>
</dbReference>
<feature type="region of interest" description="Disordered" evidence="1">
    <location>
        <begin position="153"/>
        <end position="224"/>
    </location>
</feature>
<evidence type="ECO:0000256" key="1">
    <source>
        <dbReference type="SAM" id="MobiDB-lite"/>
    </source>
</evidence>
<organism evidence="3 4">
    <name type="scientific">Aspergillus nanangensis</name>
    <dbReference type="NCBI Taxonomy" id="2582783"/>
    <lineage>
        <taxon>Eukaryota</taxon>
        <taxon>Fungi</taxon>
        <taxon>Dikarya</taxon>
        <taxon>Ascomycota</taxon>
        <taxon>Pezizomycotina</taxon>
        <taxon>Eurotiomycetes</taxon>
        <taxon>Eurotiomycetidae</taxon>
        <taxon>Eurotiales</taxon>
        <taxon>Aspergillaceae</taxon>
        <taxon>Aspergillus</taxon>
        <taxon>Aspergillus subgen. Circumdati</taxon>
    </lineage>
</organism>
<evidence type="ECO:0000259" key="2">
    <source>
        <dbReference type="Pfam" id="PF04424"/>
    </source>
</evidence>
<feature type="compositionally biased region" description="Polar residues" evidence="1">
    <location>
        <begin position="316"/>
        <end position="330"/>
    </location>
</feature>
<feature type="compositionally biased region" description="Polar residues" evidence="1">
    <location>
        <begin position="85"/>
        <end position="98"/>
    </location>
</feature>
<dbReference type="EMBL" id="VCAU01000108">
    <property type="protein sequence ID" value="KAF9884929.1"/>
    <property type="molecule type" value="Genomic_DNA"/>
</dbReference>
<gene>
    <name evidence="3" type="ORF">FE257_000920</name>
</gene>
<dbReference type="InterPro" id="IPR033979">
    <property type="entry name" value="MINDY_domain"/>
</dbReference>
<dbReference type="PANTHER" id="PTHR18063:SF6">
    <property type="entry name" value="UBIQUITIN CARBOXYL-TERMINAL HYDROLASE"/>
    <property type="match status" value="1"/>
</dbReference>
<comment type="caution">
    <text evidence="3">The sequence shown here is derived from an EMBL/GenBank/DDBJ whole genome shotgun (WGS) entry which is preliminary data.</text>
</comment>
<feature type="compositionally biased region" description="Polar residues" evidence="1">
    <location>
        <begin position="204"/>
        <end position="216"/>
    </location>
</feature>
<feature type="compositionally biased region" description="Polar residues" evidence="1">
    <location>
        <begin position="182"/>
        <end position="197"/>
    </location>
</feature>
<dbReference type="InterPro" id="IPR007518">
    <property type="entry name" value="MINDY"/>
</dbReference>
<feature type="compositionally biased region" description="Polar residues" evidence="1">
    <location>
        <begin position="13"/>
        <end position="30"/>
    </location>
</feature>
<name>A0AAD4CEC8_ASPNN</name>
<dbReference type="AlphaFoldDB" id="A0AAD4CEC8"/>
<sequence length="869" mass="95224">MVLRKRAPPHLYNLSQGNARSEPRSPTFQISPSAKSASSSSPKRLTRPRRAQSSPQPRHLPSQESIYSPDLNTSPAFDLMPLEQAQRSPVRSTTTENPNPWADELVERPGQSPLESANTTQPVPDNTPEAGDMADERGKDRVPSILVAGTQRRMAAHEWNSNQPTSDISEWEHLGQPPSVPLKSNNPFLKPKINQNPWDDRTSRVQSEASSLSQDGASGRLGQDEGYIPMTARLSLFDMPEPESPWMEERPIPAAESYQQEYNRQSATGLNQTYAGEHDAPLPDHPPQPVSSNNQAVARPEHAYQQLDPEKLAPTHGTSTPGTLSSATTGSSHVLIELDESAQHQPNMRTDQSSPAIDDSAIAARQPQVVRTGEHQNTAPPPLPRRLSLLPSGGDVNSQPASSSPMSESEAAPEQKTETYSIRKVNWMDATGALRETPVLVQNKNGPCPLLALVNALVLRAGQDTQPPIVRALQTREQISLGLLIQALFDELISRLGPDDEFPDIDALSLFLTMLHTGMNVNPRLTLESDSSVGTFLQTSDIKLYGTFGVPLIHGWVVAPSTEANEALNRVAQYYEDIQLLPFRKQELEDRVFHGGSLTPDEEQAMKDIQAIQHFVEVENATQLSTFGLDQLAGKLPPGSFSILFRNDHFSTLYKHPESRQLYSLITDAGYSNHAEVVWESLVDVNGFNTGFFSGDFRPVGNVATATPDPSGPRTSSNTAHPGPNARNRQPRLSAQEQADADYAYALSLQYQEEERRASTGRSQQTPASEDGSASRGPRTSHPLGRSSRPQPQSGRPATDDGDAPPPTYEQAATAPVYHEPERRSSNVTSPTYTPPYPRDRYGRRSQGVPISTGPSGPIKDRNKECIIM</sequence>
<dbReference type="GO" id="GO:0005829">
    <property type="term" value="C:cytosol"/>
    <property type="evidence" value="ECO:0007669"/>
    <property type="project" value="TreeGrafter"/>
</dbReference>
<feature type="compositionally biased region" description="Polar residues" evidence="1">
    <location>
        <begin position="62"/>
        <end position="75"/>
    </location>
</feature>
<dbReference type="GO" id="GO:0071108">
    <property type="term" value="P:protein K48-linked deubiquitination"/>
    <property type="evidence" value="ECO:0007669"/>
    <property type="project" value="TreeGrafter"/>
</dbReference>
<feature type="compositionally biased region" description="Basic and acidic residues" evidence="1">
    <location>
        <begin position="859"/>
        <end position="869"/>
    </location>
</feature>
<feature type="compositionally biased region" description="Polar residues" evidence="1">
    <location>
        <begin position="159"/>
        <end position="168"/>
    </location>
</feature>
<proteinExistence type="predicted"/>
<reference evidence="3" key="2">
    <citation type="submission" date="2020-02" db="EMBL/GenBank/DDBJ databases">
        <authorList>
            <person name="Gilchrist C.L.M."/>
            <person name="Chooi Y.-H."/>
        </authorList>
    </citation>
    <scope>NUCLEOTIDE SEQUENCE</scope>
    <source>
        <strain evidence="3">MST-FP2251</strain>
    </source>
</reference>
<feature type="domain" description="MINDY deubiquitinase" evidence="2">
    <location>
        <begin position="418"/>
        <end position="697"/>
    </location>
</feature>
<keyword evidence="4" id="KW-1185">Reference proteome</keyword>
<dbReference type="GO" id="GO:0016807">
    <property type="term" value="F:cysteine-type carboxypeptidase activity"/>
    <property type="evidence" value="ECO:0007669"/>
    <property type="project" value="TreeGrafter"/>
</dbReference>
<dbReference type="GO" id="GO:0004843">
    <property type="term" value="F:cysteine-type deubiquitinase activity"/>
    <property type="evidence" value="ECO:0007669"/>
    <property type="project" value="InterPro"/>
</dbReference>
<evidence type="ECO:0000313" key="3">
    <source>
        <dbReference type="EMBL" id="KAF9884929.1"/>
    </source>
</evidence>
<protein>
    <recommendedName>
        <fullName evidence="2">MINDY deubiquitinase domain-containing protein</fullName>
    </recommendedName>
</protein>
<feature type="region of interest" description="Disordered" evidence="1">
    <location>
        <begin position="274"/>
        <end position="330"/>
    </location>
</feature>
<dbReference type="GO" id="GO:0071944">
    <property type="term" value="C:cell periphery"/>
    <property type="evidence" value="ECO:0007669"/>
    <property type="project" value="TreeGrafter"/>
</dbReference>
<dbReference type="GO" id="GO:1990380">
    <property type="term" value="F:K48-linked deubiquitinase activity"/>
    <property type="evidence" value="ECO:0007669"/>
    <property type="project" value="InterPro"/>
</dbReference>
<feature type="region of interest" description="Disordered" evidence="1">
    <location>
        <begin position="1"/>
        <end position="140"/>
    </location>
</feature>
<feature type="region of interest" description="Disordered" evidence="1">
    <location>
        <begin position="752"/>
        <end position="869"/>
    </location>
</feature>
<feature type="compositionally biased region" description="Polar residues" evidence="1">
    <location>
        <begin position="113"/>
        <end position="124"/>
    </location>
</feature>
<dbReference type="PANTHER" id="PTHR18063">
    <property type="entry name" value="NF-E2 INDUCIBLE PROTEIN"/>
    <property type="match status" value="1"/>
</dbReference>
<feature type="compositionally biased region" description="Low complexity" evidence="1">
    <location>
        <begin position="31"/>
        <end position="43"/>
    </location>
</feature>